<dbReference type="EMBL" id="AP025523">
    <property type="protein sequence ID" value="BDE05939.1"/>
    <property type="molecule type" value="Genomic_DNA"/>
</dbReference>
<evidence type="ECO:0000256" key="2">
    <source>
        <dbReference type="ARBA" id="ARBA00022679"/>
    </source>
</evidence>
<keyword evidence="4" id="KW-1185">Reference proteome</keyword>
<dbReference type="PANTHER" id="PTHR34136:SF1">
    <property type="entry name" value="UDP-N-ACETYL-D-MANNOSAMINURONIC ACID TRANSFERASE"/>
    <property type="match status" value="1"/>
</dbReference>
<dbReference type="InterPro" id="IPR004629">
    <property type="entry name" value="WecG_TagA_CpsF"/>
</dbReference>
<sequence length="246" mass="26257">MILGCRVDAVGRDAAVERIAELAHGDEPGIVVTLGVEMVMAAQRDAQFRRIINNAALVTCDTIGLLLASRARGGPLRERVTGVELVGALAARSAARGDLRLFLLGGAADTARRAAASLRRQYNGVTVSGLRDGFFTEDESARVAAEIRASGANVLLAGLGSPKQEYWLVRHLAETGCSAGIGVGGSFDVYAGNVQRAPALVQRAGLEWAYRLVTQPRRWRRQLALPRFAVAASREALALRRKGQSE</sequence>
<protein>
    <submittedName>
        <fullName evidence="3">N-acetylmannosaminyltransferase</fullName>
    </submittedName>
</protein>
<reference evidence="3 4" key="1">
    <citation type="journal article" date="2022" name="ISME Commun">
        <title>Vulcanimicrobium alpinus gen. nov. sp. nov., the first cultivated representative of the candidate phylum 'Eremiobacterota', is a metabolically versatile aerobic anoxygenic phototroph.</title>
        <authorList>
            <person name="Yabe S."/>
            <person name="Muto K."/>
            <person name="Abe K."/>
            <person name="Yokota A."/>
            <person name="Staudigel H."/>
            <person name="Tebo B.M."/>
        </authorList>
    </citation>
    <scope>NUCLEOTIDE SEQUENCE [LARGE SCALE GENOMIC DNA]</scope>
    <source>
        <strain evidence="3 4">WC8-2</strain>
    </source>
</reference>
<dbReference type="GO" id="GO:0016758">
    <property type="term" value="F:hexosyltransferase activity"/>
    <property type="evidence" value="ECO:0007669"/>
    <property type="project" value="TreeGrafter"/>
</dbReference>
<proteinExistence type="predicted"/>
<evidence type="ECO:0000313" key="3">
    <source>
        <dbReference type="EMBL" id="BDE05939.1"/>
    </source>
</evidence>
<dbReference type="Proteomes" id="UP001317532">
    <property type="component" value="Chromosome"/>
</dbReference>
<dbReference type="RefSeq" id="WP_317996946.1">
    <property type="nucleotide sequence ID" value="NZ_AP025523.1"/>
</dbReference>
<organism evidence="3 4">
    <name type="scientific">Vulcanimicrobium alpinum</name>
    <dbReference type="NCBI Taxonomy" id="3016050"/>
    <lineage>
        <taxon>Bacteria</taxon>
        <taxon>Bacillati</taxon>
        <taxon>Vulcanimicrobiota</taxon>
        <taxon>Vulcanimicrobiia</taxon>
        <taxon>Vulcanimicrobiales</taxon>
        <taxon>Vulcanimicrobiaceae</taxon>
        <taxon>Vulcanimicrobium</taxon>
    </lineage>
</organism>
<dbReference type="KEGG" id="vab:WPS_12150"/>
<dbReference type="AlphaFoldDB" id="A0AAN2C947"/>
<evidence type="ECO:0000313" key="4">
    <source>
        <dbReference type="Proteomes" id="UP001317532"/>
    </source>
</evidence>
<accession>A0AAN2C947</accession>
<gene>
    <name evidence="3" type="ORF">WPS_12150</name>
</gene>
<dbReference type="Pfam" id="PF03808">
    <property type="entry name" value="Glyco_tran_WecG"/>
    <property type="match status" value="1"/>
</dbReference>
<keyword evidence="1" id="KW-0328">Glycosyltransferase</keyword>
<dbReference type="NCBIfam" id="TIGR00696">
    <property type="entry name" value="wecG_tagA_cpsF"/>
    <property type="match status" value="1"/>
</dbReference>
<keyword evidence="2" id="KW-0808">Transferase</keyword>
<name>A0AAN2C947_UNVUL</name>
<dbReference type="CDD" id="cd06533">
    <property type="entry name" value="Glyco_transf_WecG_TagA"/>
    <property type="match status" value="1"/>
</dbReference>
<evidence type="ECO:0000256" key="1">
    <source>
        <dbReference type="ARBA" id="ARBA00022676"/>
    </source>
</evidence>
<dbReference type="PANTHER" id="PTHR34136">
    <property type="match status" value="1"/>
</dbReference>